<dbReference type="InterPro" id="IPR039853">
    <property type="entry name" value="Pinin"/>
</dbReference>
<organism evidence="11 12">
    <name type="scientific">Pyrrhoderma noxium</name>
    <dbReference type="NCBI Taxonomy" id="2282107"/>
    <lineage>
        <taxon>Eukaryota</taxon>
        <taxon>Fungi</taxon>
        <taxon>Dikarya</taxon>
        <taxon>Basidiomycota</taxon>
        <taxon>Agaricomycotina</taxon>
        <taxon>Agaricomycetes</taxon>
        <taxon>Hymenochaetales</taxon>
        <taxon>Hymenochaetaceae</taxon>
        <taxon>Pyrrhoderma</taxon>
    </lineage>
</organism>
<dbReference type="PANTHER" id="PTHR12707:SF0">
    <property type="entry name" value="PININ"/>
    <property type="match status" value="1"/>
</dbReference>
<dbReference type="GO" id="GO:0008380">
    <property type="term" value="P:RNA splicing"/>
    <property type="evidence" value="ECO:0007669"/>
    <property type="project" value="UniProtKB-KW"/>
</dbReference>
<keyword evidence="7" id="KW-0539">Nucleus</keyword>
<feature type="region of interest" description="Disordered" evidence="9">
    <location>
        <begin position="252"/>
        <end position="305"/>
    </location>
</feature>
<feature type="compositionally biased region" description="Acidic residues" evidence="9">
    <location>
        <begin position="296"/>
        <end position="305"/>
    </location>
</feature>
<evidence type="ECO:0000313" key="12">
    <source>
        <dbReference type="Proteomes" id="UP000217199"/>
    </source>
</evidence>
<comment type="subcellular location">
    <subcellularLocation>
        <location evidence="1">Nucleus</location>
    </subcellularLocation>
</comment>
<comment type="similarity">
    <text evidence="2">Belongs to the pinin family.</text>
</comment>
<dbReference type="InterPro" id="IPR006786">
    <property type="entry name" value="Pinin_SDK_MemA"/>
</dbReference>
<keyword evidence="8" id="KW-0175">Coiled coil</keyword>
<reference evidence="11 12" key="1">
    <citation type="journal article" date="2017" name="Mol. Ecol.">
        <title>Comparative and population genomic landscape of Phellinus noxius: A hypervariable fungus causing root rot in trees.</title>
        <authorList>
            <person name="Chung C.L."/>
            <person name="Lee T.J."/>
            <person name="Akiba M."/>
            <person name="Lee H.H."/>
            <person name="Kuo T.H."/>
            <person name="Liu D."/>
            <person name="Ke H.M."/>
            <person name="Yokoi T."/>
            <person name="Roa M.B."/>
            <person name="Lu M.J."/>
            <person name="Chang Y.Y."/>
            <person name="Ann P.J."/>
            <person name="Tsai J.N."/>
            <person name="Chen C.Y."/>
            <person name="Tzean S.S."/>
            <person name="Ota Y."/>
            <person name="Hattori T."/>
            <person name="Sahashi N."/>
            <person name="Liou R.F."/>
            <person name="Kikuchi T."/>
            <person name="Tsai I.J."/>
        </authorList>
    </citation>
    <scope>NUCLEOTIDE SEQUENCE [LARGE SCALE GENOMIC DNA]</scope>
    <source>
        <strain evidence="11 12">FFPRI411160</strain>
    </source>
</reference>
<dbReference type="InParanoid" id="A0A286UU41"/>
<keyword evidence="4" id="KW-0805">Transcription regulation</keyword>
<evidence type="ECO:0000256" key="4">
    <source>
        <dbReference type="ARBA" id="ARBA00023015"/>
    </source>
</evidence>
<gene>
    <name evidence="11" type="ORF">PNOK_0018000</name>
</gene>
<comment type="caution">
    <text evidence="11">The sequence shown here is derived from an EMBL/GenBank/DDBJ whole genome shotgun (WGS) entry which is preliminary data.</text>
</comment>
<dbReference type="EMBL" id="NBII01000001">
    <property type="protein sequence ID" value="PAV23113.1"/>
    <property type="molecule type" value="Genomic_DNA"/>
</dbReference>
<dbReference type="Proteomes" id="UP000217199">
    <property type="component" value="Unassembled WGS sequence"/>
</dbReference>
<dbReference type="OrthoDB" id="330772at2759"/>
<dbReference type="PANTHER" id="PTHR12707">
    <property type="entry name" value="PINN"/>
    <property type="match status" value="1"/>
</dbReference>
<evidence type="ECO:0000256" key="9">
    <source>
        <dbReference type="SAM" id="MobiDB-lite"/>
    </source>
</evidence>
<evidence type="ECO:0000256" key="3">
    <source>
        <dbReference type="ARBA" id="ARBA00022664"/>
    </source>
</evidence>
<feature type="coiled-coil region" evidence="8">
    <location>
        <begin position="98"/>
        <end position="153"/>
    </location>
</feature>
<protein>
    <recommendedName>
        <fullName evidence="10">Pinin/SDK/MemA protein domain-containing protein</fullName>
    </recommendedName>
</protein>
<dbReference type="GO" id="GO:0006397">
    <property type="term" value="P:mRNA processing"/>
    <property type="evidence" value="ECO:0007669"/>
    <property type="project" value="UniProtKB-KW"/>
</dbReference>
<keyword evidence="5" id="KW-0804">Transcription</keyword>
<evidence type="ECO:0000313" key="11">
    <source>
        <dbReference type="EMBL" id="PAV23113.1"/>
    </source>
</evidence>
<accession>A0A286UU41</accession>
<feature type="compositionally biased region" description="Basic and acidic residues" evidence="9">
    <location>
        <begin position="272"/>
        <end position="295"/>
    </location>
</feature>
<evidence type="ECO:0000256" key="8">
    <source>
        <dbReference type="SAM" id="Coils"/>
    </source>
</evidence>
<dbReference type="Pfam" id="PF04696">
    <property type="entry name" value="Pinin_SDK_memA"/>
    <property type="match status" value="1"/>
</dbReference>
<name>A0A286UU41_9AGAM</name>
<evidence type="ECO:0000256" key="5">
    <source>
        <dbReference type="ARBA" id="ARBA00023163"/>
    </source>
</evidence>
<evidence type="ECO:0000256" key="7">
    <source>
        <dbReference type="ARBA" id="ARBA00023242"/>
    </source>
</evidence>
<dbReference type="AlphaFoldDB" id="A0A286UU41"/>
<evidence type="ECO:0000256" key="1">
    <source>
        <dbReference type="ARBA" id="ARBA00004123"/>
    </source>
</evidence>
<proteinExistence type="inferred from homology"/>
<keyword evidence="6" id="KW-0508">mRNA splicing</keyword>
<dbReference type="GO" id="GO:0071013">
    <property type="term" value="C:catalytic step 2 spliceosome"/>
    <property type="evidence" value="ECO:0007669"/>
    <property type="project" value="TreeGrafter"/>
</dbReference>
<dbReference type="STRING" id="2282107.A0A286UU41"/>
<sequence length="305" mass="34205">MSITLAFTGPSRSTSTTSTHIYGTAMSTETHQQEAAPAGDGDSTMQDTPSAKPAPTQAGRRPRLNLSVLTGGSGEKGERKRGKSMFGVLVNTLNKAKAEDKERNASEAAKKRQLIEQRLQTKLKKDADLVRQVEEAKKDKITATRKEEELQVKDSIYKLRRTRLPLLSNFLLTSDDIRPGETEMDTSEPPQLLPPRSHPPPLYYLPAILTPEQEAFLSRRKSQIKEAAEREWESFKRERSAGIEEIMNLRRKVASVQKQQEKGDDGNMSPTKDVKMEVDEGRPDESRRVVAKEEATPDEEDAVEY</sequence>
<evidence type="ECO:0000256" key="2">
    <source>
        <dbReference type="ARBA" id="ARBA00010386"/>
    </source>
</evidence>
<keyword evidence="12" id="KW-1185">Reference proteome</keyword>
<feature type="domain" description="Pinin/SDK/MemA protein" evidence="10">
    <location>
        <begin position="78"/>
        <end position="219"/>
    </location>
</feature>
<feature type="region of interest" description="Disordered" evidence="9">
    <location>
        <begin position="1"/>
        <end position="83"/>
    </location>
</feature>
<evidence type="ECO:0000256" key="6">
    <source>
        <dbReference type="ARBA" id="ARBA00023187"/>
    </source>
</evidence>
<feature type="region of interest" description="Disordered" evidence="9">
    <location>
        <begin position="177"/>
        <end position="199"/>
    </location>
</feature>
<evidence type="ECO:0000259" key="10">
    <source>
        <dbReference type="Pfam" id="PF04696"/>
    </source>
</evidence>
<keyword evidence="3" id="KW-0507">mRNA processing</keyword>